<feature type="region of interest" description="Disordered" evidence="1">
    <location>
        <begin position="1"/>
        <end position="22"/>
    </location>
</feature>
<dbReference type="EMBL" id="CP034547">
    <property type="protein sequence ID" value="AZQ54676.1"/>
    <property type="molecule type" value="Genomic_DNA"/>
</dbReference>
<evidence type="ECO:0000256" key="1">
    <source>
        <dbReference type="SAM" id="MobiDB-lite"/>
    </source>
</evidence>
<gene>
    <name evidence="2" type="ORF">D5R55_27645</name>
</gene>
<sequence length="96" mass="10653">MHPAPSADRTPADEAYDGAPRVGKQHALAAAWTRIGDRPFSNPSSFGQAPKPWYGTPPVAYRRAARRDEKATRDESRYDRRSPVLPVDIPLTRDPA</sequence>
<organism evidence="2 3">
    <name type="scientific">Burkholderia cenocepacia</name>
    <dbReference type="NCBI Taxonomy" id="95486"/>
    <lineage>
        <taxon>Bacteria</taxon>
        <taxon>Pseudomonadati</taxon>
        <taxon>Pseudomonadota</taxon>
        <taxon>Betaproteobacteria</taxon>
        <taxon>Burkholderiales</taxon>
        <taxon>Burkholderiaceae</taxon>
        <taxon>Burkholderia</taxon>
        <taxon>Burkholderia cepacia complex</taxon>
    </lineage>
</organism>
<proteinExistence type="predicted"/>
<evidence type="ECO:0000313" key="3">
    <source>
        <dbReference type="Proteomes" id="UP000277191"/>
    </source>
</evidence>
<feature type="region of interest" description="Disordered" evidence="1">
    <location>
        <begin position="37"/>
        <end position="96"/>
    </location>
</feature>
<dbReference type="Proteomes" id="UP000277191">
    <property type="component" value="Chromosome 3"/>
</dbReference>
<dbReference type="AlphaFoldDB" id="A0A3Q9FC81"/>
<reference evidence="2 3" key="1">
    <citation type="submission" date="2018-12" db="EMBL/GenBank/DDBJ databases">
        <title>Cadmium resistance mechanism in endophytic bacteria Burkholderia cenocepacia YG-3.</title>
        <authorList>
            <person name="Zhang X."/>
            <person name="Wang X."/>
            <person name="Zhu Y."/>
        </authorList>
    </citation>
    <scope>NUCLEOTIDE SEQUENCE [LARGE SCALE GENOMIC DNA]</scope>
    <source>
        <strain evidence="2 3">YG-3</strain>
    </source>
</reference>
<feature type="compositionally biased region" description="Basic and acidic residues" evidence="1">
    <location>
        <begin position="66"/>
        <end position="82"/>
    </location>
</feature>
<accession>A0A3Q9FC81</accession>
<evidence type="ECO:0000313" key="2">
    <source>
        <dbReference type="EMBL" id="AZQ54676.1"/>
    </source>
</evidence>
<name>A0A3Q9FC81_9BURK</name>
<protein>
    <submittedName>
        <fullName evidence="2">Uncharacterized protein</fullName>
    </submittedName>
</protein>